<dbReference type="UniPathway" id="UPA00379">
    <property type="reaction ID" value="UER00549"/>
</dbReference>
<protein>
    <recommendedName>
        <fullName evidence="2 6">Histidine ammonia-lyase</fullName>
        <ecNumber evidence="2 6">4.3.1.3</ecNumber>
    </recommendedName>
</protein>
<comment type="similarity">
    <text evidence="7">Belongs to the PAL/histidase family.</text>
</comment>
<dbReference type="GO" id="GO:0019556">
    <property type="term" value="P:L-histidine catabolic process to glutamate and formamide"/>
    <property type="evidence" value="ECO:0007669"/>
    <property type="project" value="UniProtKB-UniPathway"/>
</dbReference>
<dbReference type="NCBIfam" id="NF006871">
    <property type="entry name" value="PRK09367.1"/>
    <property type="match status" value="1"/>
</dbReference>
<evidence type="ECO:0000256" key="2">
    <source>
        <dbReference type="ARBA" id="ARBA00012994"/>
    </source>
</evidence>
<accession>A0A7T6Z979</accession>
<dbReference type="Gene3D" id="1.20.200.10">
    <property type="entry name" value="Fumarase/aspartase (Central domain)"/>
    <property type="match status" value="1"/>
</dbReference>
<dbReference type="Gene3D" id="1.10.275.10">
    <property type="entry name" value="Fumarase/aspartase (N-terminal domain)"/>
    <property type="match status" value="1"/>
</dbReference>
<name>A0A7T6Z979_9BACI</name>
<dbReference type="EMBL" id="CP054706">
    <property type="protein sequence ID" value="QQK79273.1"/>
    <property type="molecule type" value="Genomic_DNA"/>
</dbReference>
<dbReference type="InterPro" id="IPR005921">
    <property type="entry name" value="HutH"/>
</dbReference>
<comment type="pathway">
    <text evidence="1">Amino-acid degradation; L-histidine degradation into L-glutamate; N-formimidoyl-L-glutamate from L-histidine: step 1/3.</text>
</comment>
<dbReference type="InterPro" id="IPR024083">
    <property type="entry name" value="Fumarase/histidase_N"/>
</dbReference>
<dbReference type="Pfam" id="PF00221">
    <property type="entry name" value="Lyase_aromatic"/>
    <property type="match status" value="1"/>
</dbReference>
<dbReference type="GO" id="GO:0004397">
    <property type="term" value="F:histidine ammonia-lyase activity"/>
    <property type="evidence" value="ECO:0007669"/>
    <property type="project" value="UniProtKB-UniRule"/>
</dbReference>
<keyword evidence="9" id="KW-1185">Reference proteome</keyword>
<dbReference type="GO" id="GO:0019557">
    <property type="term" value="P:L-histidine catabolic process to glutamate and formate"/>
    <property type="evidence" value="ECO:0007669"/>
    <property type="project" value="UniProtKB-UniPathway"/>
</dbReference>
<dbReference type="KEGG" id="scib:HUG20_04800"/>
<comment type="catalytic activity">
    <reaction evidence="5">
        <text>L-histidine = trans-urocanate + NH4(+)</text>
        <dbReference type="Rhea" id="RHEA:21232"/>
        <dbReference type="ChEBI" id="CHEBI:17771"/>
        <dbReference type="ChEBI" id="CHEBI:28938"/>
        <dbReference type="ChEBI" id="CHEBI:57595"/>
        <dbReference type="EC" id="4.3.1.3"/>
    </reaction>
</comment>
<dbReference type="CDD" id="cd00332">
    <property type="entry name" value="PAL-HAL"/>
    <property type="match status" value="1"/>
</dbReference>
<evidence type="ECO:0000256" key="5">
    <source>
        <dbReference type="ARBA" id="ARBA00049269"/>
    </source>
</evidence>
<organism evidence="8 9">
    <name type="scientific">Salicibibacter cibi</name>
    <dbReference type="NCBI Taxonomy" id="2743001"/>
    <lineage>
        <taxon>Bacteria</taxon>
        <taxon>Bacillati</taxon>
        <taxon>Bacillota</taxon>
        <taxon>Bacilli</taxon>
        <taxon>Bacillales</taxon>
        <taxon>Bacillaceae</taxon>
        <taxon>Salicibibacter</taxon>
    </lineage>
</organism>
<dbReference type="SUPFAM" id="SSF48557">
    <property type="entry name" value="L-aspartase-like"/>
    <property type="match status" value="1"/>
</dbReference>
<dbReference type="Proteomes" id="UP000595349">
    <property type="component" value="Chromosome"/>
</dbReference>
<dbReference type="EC" id="4.3.1.3" evidence="2 6"/>
<evidence type="ECO:0000256" key="3">
    <source>
        <dbReference type="ARBA" id="ARBA00022808"/>
    </source>
</evidence>
<gene>
    <name evidence="8" type="primary">hutH</name>
    <name evidence="8" type="ORF">HUG20_04800</name>
</gene>
<evidence type="ECO:0000256" key="4">
    <source>
        <dbReference type="ARBA" id="ARBA00023239"/>
    </source>
</evidence>
<evidence type="ECO:0000256" key="7">
    <source>
        <dbReference type="RuleBase" id="RU003954"/>
    </source>
</evidence>
<evidence type="ECO:0000313" key="8">
    <source>
        <dbReference type="EMBL" id="QQK79273.1"/>
    </source>
</evidence>
<sequence length="519" mass="57464">MSERLPIEVTINDQNMTIEELVSIARYKNTLYLSEEVKKRLKDQRAILDKTLYEKDIPMYGINTGVGENSNTSISTPDLKKLQNNIIFSHACGMGEPLEDEIVRGIIVVMVKNLSLGYSGIRLETVEALITLLNHKITPIVPREGSLGYLSPQAHISLVLLGFGEAYIHNQRISGKKALNQANLKPLELHEKEGLSLINGTSDMTGIGALAIYDVINLIKTSDVVSMISFEALKSSYYAYDERLARVKSHQGQINTQKNIKSIINNSRLAEKNKSYRTQDALSIRAVPQVHGAGKDALRYCKNVIDIEMNAATDNPLIFFDEVDENAEMNVFSSANPVGENVAQALDFLTMAVAEIANISERRTFRLVSPQYSDLPNYLVKDNGLNSGLMIPQYVAASLVSDNKIYAHPSSVDSISTSGGQEDHASMGYSAALKLRKVIKNSEKVLGIEWLSSCQALEYLDPYQSGEGTYVAFALLRKDVSFLSEDRVLSPDMNRAEQLIHSEILVKNVEEKVGTLLVD</sequence>
<dbReference type="NCBIfam" id="TIGR01225">
    <property type="entry name" value="hutH"/>
    <property type="match status" value="1"/>
</dbReference>
<dbReference type="PANTHER" id="PTHR10362">
    <property type="entry name" value="HISTIDINE AMMONIA-LYASE"/>
    <property type="match status" value="1"/>
</dbReference>
<proteinExistence type="inferred from homology"/>
<evidence type="ECO:0000313" key="9">
    <source>
        <dbReference type="Proteomes" id="UP000595349"/>
    </source>
</evidence>
<dbReference type="InterPro" id="IPR008948">
    <property type="entry name" value="L-Aspartase-like"/>
</dbReference>
<evidence type="ECO:0000256" key="1">
    <source>
        <dbReference type="ARBA" id="ARBA00005113"/>
    </source>
</evidence>
<dbReference type="RefSeq" id="WP_200088648.1">
    <property type="nucleotide sequence ID" value="NZ_CP054706.1"/>
</dbReference>
<dbReference type="FunFam" id="1.10.275.10:FF:000005">
    <property type="entry name" value="Histidine ammonia-lyase"/>
    <property type="match status" value="1"/>
</dbReference>
<dbReference type="GO" id="GO:0005737">
    <property type="term" value="C:cytoplasm"/>
    <property type="evidence" value="ECO:0007669"/>
    <property type="project" value="InterPro"/>
</dbReference>
<evidence type="ECO:0000256" key="6">
    <source>
        <dbReference type="NCBIfam" id="TIGR01225"/>
    </source>
</evidence>
<reference evidence="8 9" key="1">
    <citation type="submission" date="2020-06" db="EMBL/GenBank/DDBJ databases">
        <title>Genomic analysis of Salicibibacter sp. NKC21-4.</title>
        <authorList>
            <person name="Oh Y.J."/>
        </authorList>
    </citation>
    <scope>NUCLEOTIDE SEQUENCE [LARGE SCALE GENOMIC DNA]</scope>
    <source>
        <strain evidence="8 9">NKC21-4</strain>
    </source>
</reference>
<dbReference type="InterPro" id="IPR001106">
    <property type="entry name" value="Aromatic_Lyase"/>
</dbReference>
<dbReference type="AlphaFoldDB" id="A0A7T6Z979"/>
<keyword evidence="4 7" id="KW-0456">Lyase</keyword>
<keyword evidence="3" id="KW-0369">Histidine metabolism</keyword>